<protein>
    <submittedName>
        <fullName evidence="2">Uncharacterized protein</fullName>
    </submittedName>
</protein>
<keyword evidence="3" id="KW-1185">Reference proteome</keyword>
<comment type="caution">
    <text evidence="2">The sequence shown here is derived from an EMBL/GenBank/DDBJ whole genome shotgun (WGS) entry which is preliminary data.</text>
</comment>
<organism evidence="2 3">
    <name type="scientific">Podospora australis</name>
    <dbReference type="NCBI Taxonomy" id="1536484"/>
    <lineage>
        <taxon>Eukaryota</taxon>
        <taxon>Fungi</taxon>
        <taxon>Dikarya</taxon>
        <taxon>Ascomycota</taxon>
        <taxon>Pezizomycotina</taxon>
        <taxon>Sordariomycetes</taxon>
        <taxon>Sordariomycetidae</taxon>
        <taxon>Sordariales</taxon>
        <taxon>Podosporaceae</taxon>
        <taxon>Podospora</taxon>
    </lineage>
</organism>
<name>A0AAN6WLP9_9PEZI</name>
<dbReference type="AlphaFoldDB" id="A0AAN6WLP9"/>
<keyword evidence="1" id="KW-0732">Signal</keyword>
<dbReference type="EMBL" id="MU864538">
    <property type="protein sequence ID" value="KAK4183586.1"/>
    <property type="molecule type" value="Genomic_DNA"/>
</dbReference>
<reference evidence="2" key="1">
    <citation type="journal article" date="2023" name="Mol. Phylogenet. Evol.">
        <title>Genome-scale phylogeny and comparative genomics of the fungal order Sordariales.</title>
        <authorList>
            <person name="Hensen N."/>
            <person name="Bonometti L."/>
            <person name="Westerberg I."/>
            <person name="Brannstrom I.O."/>
            <person name="Guillou S."/>
            <person name="Cros-Aarteil S."/>
            <person name="Calhoun S."/>
            <person name="Haridas S."/>
            <person name="Kuo A."/>
            <person name="Mondo S."/>
            <person name="Pangilinan J."/>
            <person name="Riley R."/>
            <person name="LaButti K."/>
            <person name="Andreopoulos B."/>
            <person name="Lipzen A."/>
            <person name="Chen C."/>
            <person name="Yan M."/>
            <person name="Daum C."/>
            <person name="Ng V."/>
            <person name="Clum A."/>
            <person name="Steindorff A."/>
            <person name="Ohm R.A."/>
            <person name="Martin F."/>
            <person name="Silar P."/>
            <person name="Natvig D.O."/>
            <person name="Lalanne C."/>
            <person name="Gautier V."/>
            <person name="Ament-Velasquez S.L."/>
            <person name="Kruys A."/>
            <person name="Hutchinson M.I."/>
            <person name="Powell A.J."/>
            <person name="Barry K."/>
            <person name="Miller A.N."/>
            <person name="Grigoriev I.V."/>
            <person name="Debuchy R."/>
            <person name="Gladieux P."/>
            <person name="Hiltunen Thoren M."/>
            <person name="Johannesson H."/>
        </authorList>
    </citation>
    <scope>NUCLEOTIDE SEQUENCE</scope>
    <source>
        <strain evidence="2">PSN309</strain>
    </source>
</reference>
<reference evidence="2" key="2">
    <citation type="submission" date="2023-05" db="EMBL/GenBank/DDBJ databases">
        <authorList>
            <consortium name="Lawrence Berkeley National Laboratory"/>
            <person name="Steindorff A."/>
            <person name="Hensen N."/>
            <person name="Bonometti L."/>
            <person name="Westerberg I."/>
            <person name="Brannstrom I.O."/>
            <person name="Guillou S."/>
            <person name="Cros-Aarteil S."/>
            <person name="Calhoun S."/>
            <person name="Haridas S."/>
            <person name="Kuo A."/>
            <person name="Mondo S."/>
            <person name="Pangilinan J."/>
            <person name="Riley R."/>
            <person name="Labutti K."/>
            <person name="Andreopoulos B."/>
            <person name="Lipzen A."/>
            <person name="Chen C."/>
            <person name="Yanf M."/>
            <person name="Daum C."/>
            <person name="Ng V."/>
            <person name="Clum A."/>
            <person name="Ohm R."/>
            <person name="Martin F."/>
            <person name="Silar P."/>
            <person name="Natvig D."/>
            <person name="Lalanne C."/>
            <person name="Gautier V."/>
            <person name="Ament-Velasquez S.L."/>
            <person name="Kruys A."/>
            <person name="Hutchinson M.I."/>
            <person name="Powell A.J."/>
            <person name="Barry K."/>
            <person name="Miller A.N."/>
            <person name="Grigoriev I.V."/>
            <person name="Debuchy R."/>
            <person name="Gladieux P."/>
            <person name="Thoren M.H."/>
            <person name="Johannesson H."/>
        </authorList>
    </citation>
    <scope>NUCLEOTIDE SEQUENCE</scope>
    <source>
        <strain evidence="2">PSN309</strain>
    </source>
</reference>
<dbReference type="Proteomes" id="UP001302126">
    <property type="component" value="Unassembled WGS sequence"/>
</dbReference>
<gene>
    <name evidence="2" type="ORF">QBC35DRAFT_456141</name>
</gene>
<sequence length="291" mass="31403">MRLALATTLLAWIGSATAYYTFSCSHYDPDDGLTFDITDDCRRMHVVCDADTGLPIIPNLDGRCEKGCICLEKHYPKKPDPAHLDDSVSNSTPSASVETAASVGLVPKAAKVNNYQVDCGYYELTVFCTEWGYAACDDNGKIGKISVIPYFCADDCTCILPKSDFVKGGSTTHSPSGFKTITTSSTASLVETSIAQVETAASVKVVPKAAKTFDFKVDCAYDLTRPCTFWYQTTCDDDGNISTQVESCSRECTCVLPNGDFAKDHSATRSPSGFKTITTSHTVIRTETPTA</sequence>
<accession>A0AAN6WLP9</accession>
<feature type="chain" id="PRO_5042860474" evidence="1">
    <location>
        <begin position="19"/>
        <end position="291"/>
    </location>
</feature>
<evidence type="ECO:0000313" key="2">
    <source>
        <dbReference type="EMBL" id="KAK4183586.1"/>
    </source>
</evidence>
<feature type="signal peptide" evidence="1">
    <location>
        <begin position="1"/>
        <end position="18"/>
    </location>
</feature>
<evidence type="ECO:0000256" key="1">
    <source>
        <dbReference type="SAM" id="SignalP"/>
    </source>
</evidence>
<proteinExistence type="predicted"/>
<evidence type="ECO:0000313" key="3">
    <source>
        <dbReference type="Proteomes" id="UP001302126"/>
    </source>
</evidence>